<evidence type="ECO:0000313" key="1">
    <source>
        <dbReference type="EMBL" id="MBB3182713.1"/>
    </source>
</evidence>
<protein>
    <submittedName>
        <fullName evidence="1">Uncharacterized protein</fullName>
    </submittedName>
</protein>
<dbReference type="EMBL" id="JACHXQ010000001">
    <property type="protein sequence ID" value="MBB3182713.1"/>
    <property type="molecule type" value="Genomic_DNA"/>
</dbReference>
<organism evidence="1 2">
    <name type="scientific">Halomonas fontilapidosi</name>
    <dbReference type="NCBI Taxonomy" id="616675"/>
    <lineage>
        <taxon>Bacteria</taxon>
        <taxon>Pseudomonadati</taxon>
        <taxon>Pseudomonadota</taxon>
        <taxon>Gammaproteobacteria</taxon>
        <taxon>Oceanospirillales</taxon>
        <taxon>Halomonadaceae</taxon>
        <taxon>Halomonas</taxon>
    </lineage>
</organism>
<accession>A0A7W5DIG0</accession>
<name>A0A7W5DIG0_9GAMM</name>
<reference evidence="1 2" key="1">
    <citation type="submission" date="2020-08" db="EMBL/GenBank/DDBJ databases">
        <title>Genomic Encyclopedia of Type Strains, Phase III (KMG-III): the genomes of soil and plant-associated and newly described type strains.</title>
        <authorList>
            <person name="Whitman W."/>
        </authorList>
    </citation>
    <scope>NUCLEOTIDE SEQUENCE [LARGE SCALE GENOMIC DNA]</scope>
    <source>
        <strain evidence="1 2">CECT 7341</strain>
    </source>
</reference>
<keyword evidence="2" id="KW-1185">Reference proteome</keyword>
<gene>
    <name evidence="1" type="ORF">FHR95_000237</name>
</gene>
<dbReference type="AlphaFoldDB" id="A0A7W5DIG0"/>
<proteinExistence type="predicted"/>
<dbReference type="Proteomes" id="UP000563050">
    <property type="component" value="Unassembled WGS sequence"/>
</dbReference>
<dbReference type="RefSeq" id="WP_183313051.1">
    <property type="nucleotide sequence ID" value="NZ_JACHXQ010000001.1"/>
</dbReference>
<comment type="caution">
    <text evidence="1">The sequence shown here is derived from an EMBL/GenBank/DDBJ whole genome shotgun (WGS) entry which is preliminary data.</text>
</comment>
<sequence>MTDRHSTTASIEAADLIQTLAGYAERYEREHGRRLEAVTLPRATWLALGKPEMVAGVRITPADDIGAPVPRMSG</sequence>
<evidence type="ECO:0000313" key="2">
    <source>
        <dbReference type="Proteomes" id="UP000563050"/>
    </source>
</evidence>